<dbReference type="Pfam" id="PF04612">
    <property type="entry name" value="T2SSM"/>
    <property type="match status" value="1"/>
</dbReference>
<evidence type="ECO:0000256" key="7">
    <source>
        <dbReference type="ARBA" id="ARBA00022989"/>
    </source>
</evidence>
<evidence type="ECO:0000256" key="3">
    <source>
        <dbReference type="ARBA" id="ARBA00022475"/>
    </source>
</evidence>
<evidence type="ECO:0000256" key="2">
    <source>
        <dbReference type="ARBA" id="ARBA00022448"/>
    </source>
</evidence>
<keyword evidence="3" id="KW-1003">Cell membrane</keyword>
<keyword evidence="6" id="KW-0653">Protein transport</keyword>
<evidence type="ECO:0000256" key="1">
    <source>
        <dbReference type="ARBA" id="ARBA00004377"/>
    </source>
</evidence>
<dbReference type="InterPro" id="IPR023229">
    <property type="entry name" value="T2SS_M_periplasmic_sf"/>
</dbReference>
<proteinExistence type="predicted"/>
<accession>A0A1J5SCB6</accession>
<evidence type="ECO:0000256" key="4">
    <source>
        <dbReference type="ARBA" id="ARBA00022519"/>
    </source>
</evidence>
<dbReference type="SUPFAM" id="SSF103054">
    <property type="entry name" value="General secretion pathway protein M, EpsM"/>
    <property type="match status" value="1"/>
</dbReference>
<evidence type="ECO:0000256" key="5">
    <source>
        <dbReference type="ARBA" id="ARBA00022692"/>
    </source>
</evidence>
<comment type="subcellular location">
    <subcellularLocation>
        <location evidence="1">Cell inner membrane</location>
        <topology evidence="1">Single-pass membrane protein</topology>
    </subcellularLocation>
</comment>
<gene>
    <name evidence="9" type="ORF">GALL_120010</name>
</gene>
<dbReference type="EMBL" id="MLJW01000047">
    <property type="protein sequence ID" value="OIR05874.1"/>
    <property type="molecule type" value="Genomic_DNA"/>
</dbReference>
<dbReference type="AlphaFoldDB" id="A0A1J5SCB6"/>
<dbReference type="Gene3D" id="3.30.1360.100">
    <property type="entry name" value="General secretion pathway protein M, EpsM"/>
    <property type="match status" value="1"/>
</dbReference>
<protein>
    <submittedName>
        <fullName evidence="9">Putative general secretion pathway protein YghD</fullName>
    </submittedName>
</protein>
<keyword evidence="8" id="KW-0472">Membrane</keyword>
<reference evidence="9" key="1">
    <citation type="submission" date="2016-10" db="EMBL/GenBank/DDBJ databases">
        <title>Sequence of Gallionella enrichment culture.</title>
        <authorList>
            <person name="Poehlein A."/>
            <person name="Muehling M."/>
            <person name="Daniel R."/>
        </authorList>
    </citation>
    <scope>NUCLEOTIDE SEQUENCE</scope>
</reference>
<evidence type="ECO:0000256" key="6">
    <source>
        <dbReference type="ARBA" id="ARBA00022927"/>
    </source>
</evidence>
<comment type="caution">
    <text evidence="9">The sequence shown here is derived from an EMBL/GenBank/DDBJ whole genome shotgun (WGS) entry which is preliminary data.</text>
</comment>
<keyword evidence="4" id="KW-0997">Cell inner membrane</keyword>
<dbReference type="GO" id="GO:0015628">
    <property type="term" value="P:protein secretion by the type II secretion system"/>
    <property type="evidence" value="ECO:0007669"/>
    <property type="project" value="InterPro"/>
</dbReference>
<keyword evidence="5" id="KW-0812">Transmembrane</keyword>
<sequence>MKALFAKLKARHWNTLSATEQKTVLRGAWLLVPLLMYGLLWQPAHQALPRLQDALPRLRAQADQMQSLAGQAQALRQKAQLAVLDSDALKIAVEKSAQAAGLPLQVTPGEQNSVRISADNISFAHWLQWQHALELNQHIRVSTAMLMASPETGMVKLQATLTNGADL</sequence>
<dbReference type="GO" id="GO:0005886">
    <property type="term" value="C:plasma membrane"/>
    <property type="evidence" value="ECO:0007669"/>
    <property type="project" value="UniProtKB-SubCell"/>
</dbReference>
<evidence type="ECO:0000256" key="8">
    <source>
        <dbReference type="ARBA" id="ARBA00023136"/>
    </source>
</evidence>
<dbReference type="GO" id="GO:0015627">
    <property type="term" value="C:type II protein secretion system complex"/>
    <property type="evidence" value="ECO:0007669"/>
    <property type="project" value="InterPro"/>
</dbReference>
<evidence type="ECO:0000313" key="9">
    <source>
        <dbReference type="EMBL" id="OIR05874.1"/>
    </source>
</evidence>
<keyword evidence="7" id="KW-1133">Transmembrane helix</keyword>
<name>A0A1J5SCB6_9ZZZZ</name>
<keyword evidence="2" id="KW-0813">Transport</keyword>
<dbReference type="InterPro" id="IPR007690">
    <property type="entry name" value="T2SS_GspM"/>
</dbReference>
<organism evidence="9">
    <name type="scientific">mine drainage metagenome</name>
    <dbReference type="NCBI Taxonomy" id="410659"/>
    <lineage>
        <taxon>unclassified sequences</taxon>
        <taxon>metagenomes</taxon>
        <taxon>ecological metagenomes</taxon>
    </lineage>
</organism>